<organism evidence="2">
    <name type="scientific">Melampsora larici-populina (strain 98AG31 / pathotype 3-4-7)</name>
    <name type="common">Poplar leaf rust fungus</name>
    <dbReference type="NCBI Taxonomy" id="747676"/>
    <lineage>
        <taxon>Eukaryota</taxon>
        <taxon>Fungi</taxon>
        <taxon>Dikarya</taxon>
        <taxon>Basidiomycota</taxon>
        <taxon>Pucciniomycotina</taxon>
        <taxon>Pucciniomycetes</taxon>
        <taxon>Pucciniales</taxon>
        <taxon>Melampsoraceae</taxon>
        <taxon>Melampsora</taxon>
    </lineage>
</organism>
<dbReference type="EMBL" id="GL883125">
    <property type="protein sequence ID" value="EGG03221.1"/>
    <property type="molecule type" value="Genomic_DNA"/>
</dbReference>
<dbReference type="Proteomes" id="UP000001072">
    <property type="component" value="Unassembled WGS sequence"/>
</dbReference>
<evidence type="ECO:0000313" key="1">
    <source>
        <dbReference type="EMBL" id="EGG03221.1"/>
    </source>
</evidence>
<evidence type="ECO:0000313" key="2">
    <source>
        <dbReference type="Proteomes" id="UP000001072"/>
    </source>
</evidence>
<dbReference type="InParanoid" id="F4RW55"/>
<dbReference type="SFLD" id="SFLDG01129">
    <property type="entry name" value="C1.5:_HAD__Beta-PGM__Phosphata"/>
    <property type="match status" value="1"/>
</dbReference>
<dbReference type="PANTHER" id="PTHR17901:SF14">
    <property type="entry name" value="MAGNESIUM-DEPENDENT PHOSPHATASE 1"/>
    <property type="match status" value="1"/>
</dbReference>
<reference evidence="2" key="1">
    <citation type="journal article" date="2011" name="Proc. Natl. Acad. Sci. U.S.A.">
        <title>Obligate biotrophy features unraveled by the genomic analysis of rust fungi.</title>
        <authorList>
            <person name="Duplessis S."/>
            <person name="Cuomo C.A."/>
            <person name="Lin Y.-C."/>
            <person name="Aerts A."/>
            <person name="Tisserant E."/>
            <person name="Veneault-Fourrey C."/>
            <person name="Joly D.L."/>
            <person name="Hacquard S."/>
            <person name="Amselem J."/>
            <person name="Cantarel B.L."/>
            <person name="Chiu R."/>
            <person name="Coutinho P.M."/>
            <person name="Feau N."/>
            <person name="Field M."/>
            <person name="Frey P."/>
            <person name="Gelhaye E."/>
            <person name="Goldberg J."/>
            <person name="Grabherr M.G."/>
            <person name="Kodira C.D."/>
            <person name="Kohler A."/>
            <person name="Kuees U."/>
            <person name="Lindquist E.A."/>
            <person name="Lucas S.M."/>
            <person name="Mago R."/>
            <person name="Mauceli E."/>
            <person name="Morin E."/>
            <person name="Murat C."/>
            <person name="Pangilinan J.L."/>
            <person name="Park R."/>
            <person name="Pearson M."/>
            <person name="Quesneville H."/>
            <person name="Rouhier N."/>
            <person name="Sakthikumar S."/>
            <person name="Salamov A.A."/>
            <person name="Schmutz J."/>
            <person name="Selles B."/>
            <person name="Shapiro H."/>
            <person name="Tanguay P."/>
            <person name="Tuskan G.A."/>
            <person name="Henrissat B."/>
            <person name="Van de Peer Y."/>
            <person name="Rouze P."/>
            <person name="Ellis J.G."/>
            <person name="Dodds P.N."/>
            <person name="Schein J.E."/>
            <person name="Zhong S."/>
            <person name="Hamelin R.C."/>
            <person name="Grigoriev I.V."/>
            <person name="Szabo L.J."/>
            <person name="Martin F."/>
        </authorList>
    </citation>
    <scope>NUCLEOTIDE SEQUENCE [LARGE SCALE GENOMIC DNA]</scope>
    <source>
        <strain evidence="2">98AG31 / pathotype 3-4-7</strain>
    </source>
</reference>
<dbReference type="RefSeq" id="XP_007413356.1">
    <property type="nucleotide sequence ID" value="XM_007413294.1"/>
</dbReference>
<dbReference type="VEuPathDB" id="FungiDB:MELLADRAFT_44567"/>
<dbReference type="Gene3D" id="3.40.50.1000">
    <property type="entry name" value="HAD superfamily/HAD-like"/>
    <property type="match status" value="1"/>
</dbReference>
<proteinExistence type="predicted"/>
<protein>
    <recommendedName>
        <fullName evidence="3">Magnesium-dependent phosphatase-1</fullName>
    </recommendedName>
</protein>
<dbReference type="InterPro" id="IPR036412">
    <property type="entry name" value="HAD-like_sf"/>
</dbReference>
<dbReference type="InterPro" id="IPR010036">
    <property type="entry name" value="MDP_1_eu_arc"/>
</dbReference>
<dbReference type="GeneID" id="18928189"/>
<dbReference type="AlphaFoldDB" id="F4RW55"/>
<dbReference type="SUPFAM" id="SSF56784">
    <property type="entry name" value="HAD-like"/>
    <property type="match status" value="1"/>
</dbReference>
<dbReference type="KEGG" id="mlr:MELLADRAFT_44567"/>
<dbReference type="GO" id="GO:0003993">
    <property type="term" value="F:acid phosphatase activity"/>
    <property type="evidence" value="ECO:0007669"/>
    <property type="project" value="TreeGrafter"/>
</dbReference>
<dbReference type="PANTHER" id="PTHR17901">
    <property type="entry name" value="MAGNESIUM-DEPENDENT PHOSPHATASE 1 MDP1"/>
    <property type="match status" value="1"/>
</dbReference>
<dbReference type="InterPro" id="IPR023214">
    <property type="entry name" value="HAD_sf"/>
</dbReference>
<name>F4RW55_MELLP</name>
<dbReference type="SFLD" id="SFLDG01131">
    <property type="entry name" value="C1.5.2:_MDP_Like"/>
    <property type="match status" value="1"/>
</dbReference>
<gene>
    <name evidence="1" type="ORF">MELLADRAFT_44567</name>
</gene>
<dbReference type="OrthoDB" id="2865258at2759"/>
<dbReference type="SFLD" id="SFLDS00003">
    <property type="entry name" value="Haloacid_Dehalogenase"/>
    <property type="match status" value="1"/>
</dbReference>
<dbReference type="STRING" id="747676.F4RW55"/>
<dbReference type="InterPro" id="IPR010033">
    <property type="entry name" value="HAD_SF_ppase_IIIC"/>
</dbReference>
<sequence>MKPGSEIDLNPPLPKLVAVDLDYTLWPCWVDTHIHPPLKPTNKPGELVDKAGRKLSFFTDVPHILATLQSVGVKIAACSRTHRPDIARQALSDIRIPRKPNSSSDEQEQDLIRSIDLFDNLQIYPGSKLSHFETIQKEMKIEYKDILFFDDEPRNSEVERLGVHFMLVDDSIGLNWDTFMKGLNAWRSKQVE</sequence>
<keyword evidence="2" id="KW-1185">Reference proteome</keyword>
<dbReference type="NCBIfam" id="TIGR01681">
    <property type="entry name" value="HAD-SF-IIIC"/>
    <property type="match status" value="1"/>
</dbReference>
<dbReference type="FunCoup" id="F4RW55">
    <property type="interactions" value="37"/>
</dbReference>
<dbReference type="NCBIfam" id="TIGR01685">
    <property type="entry name" value="MDP-1"/>
    <property type="match status" value="1"/>
</dbReference>
<dbReference type="Pfam" id="PF12689">
    <property type="entry name" value="Acid_PPase"/>
    <property type="match status" value="1"/>
</dbReference>
<accession>F4RW55</accession>
<dbReference type="eggNOG" id="KOG4549">
    <property type="taxonomic scope" value="Eukaryota"/>
</dbReference>
<dbReference type="HOGENOM" id="CLU_071162_0_0_1"/>
<evidence type="ECO:0008006" key="3">
    <source>
        <dbReference type="Google" id="ProtNLM"/>
    </source>
</evidence>